<dbReference type="GO" id="GO:0005886">
    <property type="term" value="C:plasma membrane"/>
    <property type="evidence" value="ECO:0007669"/>
    <property type="project" value="UniProtKB-SubCell"/>
</dbReference>
<evidence type="ECO:0000256" key="8">
    <source>
        <dbReference type="SAM" id="Phobius"/>
    </source>
</evidence>
<dbReference type="EMBL" id="CP031226">
    <property type="protein sequence ID" value="AXH59487.1"/>
    <property type="molecule type" value="Genomic_DNA"/>
</dbReference>
<name>A0AAD0PVD1_PSEAV</name>
<gene>
    <name evidence="10" type="ORF">PLA107_030130</name>
</gene>
<keyword evidence="7 8" id="KW-0472">Membrane</keyword>
<feature type="transmembrane region" description="Helical" evidence="8">
    <location>
        <begin position="171"/>
        <end position="190"/>
    </location>
</feature>
<dbReference type="InterPro" id="IPR018076">
    <property type="entry name" value="T2SS_GspF_dom"/>
</dbReference>
<evidence type="ECO:0000256" key="1">
    <source>
        <dbReference type="ARBA" id="ARBA00004429"/>
    </source>
</evidence>
<evidence type="ECO:0000259" key="9">
    <source>
        <dbReference type="Pfam" id="PF00482"/>
    </source>
</evidence>
<keyword evidence="4" id="KW-0997">Cell inner membrane</keyword>
<proteinExistence type="inferred from homology"/>
<keyword evidence="5 8" id="KW-0812">Transmembrane</keyword>
<evidence type="ECO:0000256" key="6">
    <source>
        <dbReference type="ARBA" id="ARBA00022989"/>
    </source>
</evidence>
<sequence length="349" mass="38135">MQWLTKMQFGADARRTMYQSFLDYLKQGIPINDIVTNLAGSIRKAKARRFMYQVAILDDISLQMSTGVQFADAISRWVPVNEAMSIRAGMESGDPASGMQNTIDAVGSANTMKSTIFGKLAYPVVLILALIGLILFFSHSIIPRIAEVSDPSGWPDNSKSMYTTAMFVKDQGIYVLAVMIGVIFAVNWSLPRLTGRFRSFLDAFPPYSFYKAFHSANLLISLSALMRSGIPFVDSMVQLQKYSSPYLSNHLGRMIANITDGGSLSDSMDTGLLSQEMMVSVHMMSSNANFQDAVNEIGRQAVIKGIEKITLIAGALNGVSMLGVAAYVGWVYYCFNSVANSMGQASGSM</sequence>
<feature type="transmembrane region" description="Helical" evidence="8">
    <location>
        <begin position="120"/>
        <end position="142"/>
    </location>
</feature>
<evidence type="ECO:0000256" key="3">
    <source>
        <dbReference type="ARBA" id="ARBA00022475"/>
    </source>
</evidence>
<dbReference type="Gene3D" id="1.20.81.30">
    <property type="entry name" value="Type II secretion system (T2SS), domain F"/>
    <property type="match status" value="2"/>
</dbReference>
<evidence type="ECO:0000256" key="4">
    <source>
        <dbReference type="ARBA" id="ARBA00022519"/>
    </source>
</evidence>
<dbReference type="GO" id="GO:0015628">
    <property type="term" value="P:protein secretion by the type II secretion system"/>
    <property type="evidence" value="ECO:0007669"/>
    <property type="project" value="TreeGrafter"/>
</dbReference>
<evidence type="ECO:0000256" key="7">
    <source>
        <dbReference type="ARBA" id="ARBA00023136"/>
    </source>
</evidence>
<evidence type="ECO:0000256" key="2">
    <source>
        <dbReference type="ARBA" id="ARBA00005745"/>
    </source>
</evidence>
<organism evidence="10 11">
    <name type="scientific">Pseudomonas amygdali pv. lachrymans str. M301315</name>
    <dbReference type="NCBI Taxonomy" id="629260"/>
    <lineage>
        <taxon>Bacteria</taxon>
        <taxon>Pseudomonadati</taxon>
        <taxon>Pseudomonadota</taxon>
        <taxon>Gammaproteobacteria</taxon>
        <taxon>Pseudomonadales</taxon>
        <taxon>Pseudomonadaceae</taxon>
        <taxon>Pseudomonas</taxon>
        <taxon>Pseudomonas amygdali</taxon>
    </lineage>
</organism>
<feature type="domain" description="Type II secretion system protein GspF" evidence="9">
    <location>
        <begin position="220"/>
        <end position="332"/>
    </location>
</feature>
<dbReference type="InterPro" id="IPR003004">
    <property type="entry name" value="GspF/PilC"/>
</dbReference>
<evidence type="ECO:0000256" key="5">
    <source>
        <dbReference type="ARBA" id="ARBA00022692"/>
    </source>
</evidence>
<feature type="transmembrane region" description="Helical" evidence="8">
    <location>
        <begin position="309"/>
        <end position="333"/>
    </location>
</feature>
<feature type="domain" description="Type II secretion system protein GspF" evidence="9">
    <location>
        <begin position="21"/>
        <end position="143"/>
    </location>
</feature>
<keyword evidence="10" id="KW-0614">Plasmid</keyword>
<keyword evidence="6 8" id="KW-1133">Transmembrane helix</keyword>
<comment type="subcellular location">
    <subcellularLocation>
        <location evidence="1">Cell inner membrane</location>
        <topology evidence="1">Multi-pass membrane protein</topology>
    </subcellularLocation>
</comment>
<accession>A0AAD0PVD1</accession>
<dbReference type="GeneID" id="39473984"/>
<dbReference type="Pfam" id="PF00482">
    <property type="entry name" value="T2SSF"/>
    <property type="match status" value="2"/>
</dbReference>
<dbReference type="PANTHER" id="PTHR30012:SF7">
    <property type="entry name" value="PROTEIN TRANSPORT PROTEIN HOFC HOMOLOG"/>
    <property type="match status" value="1"/>
</dbReference>
<protein>
    <submittedName>
        <fullName evidence="10">Type IV pilus biogenesis protein</fullName>
    </submittedName>
</protein>
<dbReference type="RefSeq" id="WP_005742321.1">
    <property type="nucleotide sequence ID" value="NZ_CP031226.1"/>
</dbReference>
<comment type="similarity">
    <text evidence="2">Belongs to the GSP F family.</text>
</comment>
<dbReference type="InterPro" id="IPR042094">
    <property type="entry name" value="T2SS_GspF_sf"/>
</dbReference>
<dbReference type="AlphaFoldDB" id="A0AAD0PVD1"/>
<reference evidence="10 11" key="1">
    <citation type="journal article" date="2011" name="PLoS Pathog.">
        <title>Dynamic evolution of pathogenicity revealed by sequencing and comparative genomics of 19 Pseudomonas syringae isolates.</title>
        <authorList>
            <person name="Baltrus D.A."/>
            <person name="Nishimura M.T."/>
            <person name="Romanchuk A."/>
            <person name="Chang J.H."/>
            <person name="Mukhtar M.S."/>
            <person name="Cherkis K."/>
            <person name="Roach J."/>
            <person name="Grant S.R."/>
            <person name="Jones C.D."/>
            <person name="Dangl J.L."/>
        </authorList>
    </citation>
    <scope>NUCLEOTIDE SEQUENCE [LARGE SCALE GENOMIC DNA]</scope>
    <source>
        <strain evidence="10 11">M301315</strain>
    </source>
</reference>
<evidence type="ECO:0000313" key="10">
    <source>
        <dbReference type="EMBL" id="AXH59487.1"/>
    </source>
</evidence>
<dbReference type="PANTHER" id="PTHR30012">
    <property type="entry name" value="GENERAL SECRETION PATHWAY PROTEIN"/>
    <property type="match status" value="1"/>
</dbReference>
<evidence type="ECO:0000313" key="11">
    <source>
        <dbReference type="Proteomes" id="UP000006426"/>
    </source>
</evidence>
<keyword evidence="3" id="KW-1003">Cell membrane</keyword>
<dbReference type="Proteomes" id="UP000006426">
    <property type="component" value="Plasmid pmppla107"/>
</dbReference>
<geneLocation type="plasmid" evidence="11">
    <name>pmppla107</name>
</geneLocation>